<feature type="region of interest" description="Disordered" evidence="3">
    <location>
        <begin position="64"/>
        <end position="83"/>
    </location>
</feature>
<dbReference type="InterPro" id="IPR008937">
    <property type="entry name" value="Ras-like_GEF"/>
</dbReference>
<dbReference type="PANTHER" id="PTHR23113:SF363">
    <property type="entry name" value="PROTEIN SON OF SEVENLESS"/>
    <property type="match status" value="1"/>
</dbReference>
<keyword evidence="1 2" id="KW-0344">Guanine-nucleotide releasing factor</keyword>
<dbReference type="InterPro" id="IPR023578">
    <property type="entry name" value="Ras_GEF_dom_sf"/>
</dbReference>
<dbReference type="InterPro" id="IPR000651">
    <property type="entry name" value="Ras-like_Gua-exchang_fac_N"/>
</dbReference>
<feature type="region of interest" description="Disordered" evidence="3">
    <location>
        <begin position="577"/>
        <end position="631"/>
    </location>
</feature>
<dbReference type="Pfam" id="PF00617">
    <property type="entry name" value="RasGEF"/>
    <property type="match status" value="1"/>
</dbReference>
<feature type="compositionally biased region" description="Basic residues" evidence="3">
    <location>
        <begin position="594"/>
        <end position="606"/>
    </location>
</feature>
<feature type="region of interest" description="Disordered" evidence="3">
    <location>
        <begin position="1"/>
        <end position="37"/>
    </location>
</feature>
<dbReference type="CDD" id="cd06224">
    <property type="entry name" value="REM"/>
    <property type="match status" value="1"/>
</dbReference>
<dbReference type="Pfam" id="PF00618">
    <property type="entry name" value="RasGEF_N"/>
    <property type="match status" value="1"/>
</dbReference>
<evidence type="ECO:0000256" key="1">
    <source>
        <dbReference type="ARBA" id="ARBA00022658"/>
    </source>
</evidence>
<feature type="region of interest" description="Disordered" evidence="3">
    <location>
        <begin position="963"/>
        <end position="986"/>
    </location>
</feature>
<evidence type="ECO:0000313" key="7">
    <source>
        <dbReference type="Proteomes" id="UP000745764"/>
    </source>
</evidence>
<gene>
    <name evidence="6" type="ORF">AWRI4620_LOCUS1796</name>
</gene>
<dbReference type="InterPro" id="IPR001895">
    <property type="entry name" value="RASGEF_cat_dom"/>
</dbReference>
<reference evidence="6" key="1">
    <citation type="submission" date="2020-06" db="EMBL/GenBank/DDBJ databases">
        <authorList>
            <person name="Onetto C."/>
        </authorList>
    </citation>
    <scope>NUCLEOTIDE SEQUENCE</scope>
</reference>
<dbReference type="PROSITE" id="PS50009">
    <property type="entry name" value="RASGEF_CAT"/>
    <property type="match status" value="1"/>
</dbReference>
<dbReference type="PANTHER" id="PTHR23113">
    <property type="entry name" value="GUANINE NUCLEOTIDE EXCHANGE FACTOR"/>
    <property type="match status" value="1"/>
</dbReference>
<dbReference type="Proteomes" id="UP000745764">
    <property type="component" value="Unassembled WGS sequence"/>
</dbReference>
<dbReference type="InterPro" id="IPR036964">
    <property type="entry name" value="RASGEF_cat_dom_sf"/>
</dbReference>
<dbReference type="SMART" id="SM00147">
    <property type="entry name" value="RasGEF"/>
    <property type="match status" value="1"/>
</dbReference>
<comment type="caution">
    <text evidence="6">The sequence shown here is derived from an EMBL/GenBank/DDBJ whole genome shotgun (WGS) entry which is preliminary data.</text>
</comment>
<dbReference type="SUPFAM" id="SSF48366">
    <property type="entry name" value="Ras GEF"/>
    <property type="match status" value="1"/>
</dbReference>
<evidence type="ECO:0000259" key="4">
    <source>
        <dbReference type="PROSITE" id="PS50009"/>
    </source>
</evidence>
<evidence type="ECO:0000256" key="2">
    <source>
        <dbReference type="PROSITE-ProRule" id="PRU00168"/>
    </source>
</evidence>
<evidence type="ECO:0000259" key="5">
    <source>
        <dbReference type="PROSITE" id="PS50212"/>
    </source>
</evidence>
<dbReference type="OrthoDB" id="10254377at2759"/>
<feature type="region of interest" description="Disordered" evidence="3">
    <location>
        <begin position="704"/>
        <end position="727"/>
    </location>
</feature>
<dbReference type="GO" id="GO:0007265">
    <property type="term" value="P:Ras protein signal transduction"/>
    <property type="evidence" value="ECO:0007669"/>
    <property type="project" value="TreeGrafter"/>
</dbReference>
<evidence type="ECO:0008006" key="8">
    <source>
        <dbReference type="Google" id="ProtNLM"/>
    </source>
</evidence>
<accession>A0A9N8PP68</accession>
<proteinExistence type="predicted"/>
<dbReference type="GO" id="GO:0005085">
    <property type="term" value="F:guanyl-nucleotide exchange factor activity"/>
    <property type="evidence" value="ECO:0007669"/>
    <property type="project" value="UniProtKB-KW"/>
</dbReference>
<dbReference type="EMBL" id="CAINUL010000002">
    <property type="protein sequence ID" value="CAD0107541.1"/>
    <property type="molecule type" value="Genomic_DNA"/>
</dbReference>
<dbReference type="GO" id="GO:0005886">
    <property type="term" value="C:plasma membrane"/>
    <property type="evidence" value="ECO:0007669"/>
    <property type="project" value="TreeGrafter"/>
</dbReference>
<dbReference type="Gene3D" id="1.20.870.10">
    <property type="entry name" value="Son of sevenless (SoS) protein Chain: S domain 1"/>
    <property type="match status" value="1"/>
</dbReference>
<dbReference type="SMART" id="SM00229">
    <property type="entry name" value="RasGEFN"/>
    <property type="match status" value="1"/>
</dbReference>
<feature type="region of interest" description="Disordered" evidence="3">
    <location>
        <begin position="125"/>
        <end position="154"/>
    </location>
</feature>
<protein>
    <recommendedName>
        <fullName evidence="8">Ras GEF</fullName>
    </recommendedName>
</protein>
<name>A0A9N8PP68_9PEZI</name>
<feature type="compositionally biased region" description="Pro residues" evidence="3">
    <location>
        <begin position="1284"/>
        <end position="1294"/>
    </location>
</feature>
<feature type="region of interest" description="Disordered" evidence="3">
    <location>
        <begin position="1278"/>
        <end position="1299"/>
    </location>
</feature>
<dbReference type="Gene3D" id="1.10.840.10">
    <property type="entry name" value="Ras guanine-nucleotide exchange factors catalytic domain"/>
    <property type="match status" value="1"/>
</dbReference>
<feature type="region of interest" description="Disordered" evidence="3">
    <location>
        <begin position="168"/>
        <end position="232"/>
    </location>
</feature>
<evidence type="ECO:0000313" key="6">
    <source>
        <dbReference type="EMBL" id="CAD0107541.1"/>
    </source>
</evidence>
<sequence>MDTGPLLVEPSCNVANLDDTTDSSIPRLPLSPPREPPIILRRKARKKSIRNTKDSAEMARLKYSREKNEHQQPQSSPRLHNPSKLADRHLSVANVGQNGTMYLRFDQAPLDTLHRHKLMLPRPVARPYPRAFRPPPTPPDTSDAHQHTPSGLYWHDGLHQSAAQLSMPQLDPNSIDPRRRSSFDSGYSRKSIHETIRATRLRSPSLDSVPKRAQVPSHHNQPLEKSPSDPTDSLFAPLLEVPIPNFRLGSPRFSDRGTAFLHNSYHTAFSSTTDFAQLSTDRLDRLMPPSSQRHQNSIDLRRSPSVSWFSPSLSSAVETRRGQLLPSPLATPPLELDRDEIPYTIYDKVAADPDSNQYVRYADGTSEIVAAIPTRLVVEITSVKFLDYDLLSDFFLTYRAFLSPSDLARYLVARLRWAVSQTDESGRVVRVRTFVALRHWILNYFTQDFEPNHELRSLFCNLVNKLALHVTQRPQGGAGGDLQVLNELKKCWNRTCALVWGSIAAPQSYMPLRLDGDNDSQIPETTRMRSLTNESHMRNSSYMGHNISTVALRRPDTASRLSEASIQVTSCSFPRLKRSKHDLKNQPEIPGHHSPTKSKGFHRHKRSDSFSDALRNSRVERPTSSQPSMEIHIQPGRIIRGLVIHPSSANVIGPGPPSPSFSRRIEDTRPSISESLSRASEVPSQHARLNIFGSVRRALSTRTGGKYPFQHRPKTASSGDLRKIDSTEPQPRDMIRHMQARKAQNVHTDALAAMVMRSWKQQGNEMAHELTEFQSSALSTTRNRSKTIETNLPVRPGASRLLSNVTTSSRSIMIIDDTGLDDSERTPDLAQTIAGFAQSADLSRQTTREHNQAAVHDVALNNTAFLLPYDMMNSDLPSCASPTEFATLTTAPTTLSIISSPYSPPPTAPLPPLPTAPNLSTEPAAVVGDYMSSPDTEFTTSLFHSPNISLGDSPALSFRQSSLVDPKDLPGPARQLRRKPGGNLRGVDTVHDLGISHRRQSTGSVTSPISIYGSPILSTTFGGSDDAQIESRLARLSLRPQASDGDIHDAARRSSLRLLSTHSSLRRLRPSMEVEVARLREMPLVEDDGGPEFALLKLEGKFIASPSSDKTVKSFEFGHDDSDFSSLARQQVSGQEHVVSEVKETMMPPQLMTGGLPLAGTEVSRGMHRRHGAVDVAAASPPSKFAPLGNGVNTSMIATKDFASFDLPREPERPVTPVKIDLERTDSPNTPASTFLLDDGESLVDRSSMIVRQHEAKPSTDTGHSFLLDAEDEDAVVGSVDHSQPPPECQPLTPPTTADRVSDHGCDLFNTQLLLPGPLIARSQKSFRLSELLLSEQFAKKAEHSALPRARNLPTQHTPFILAHSSEALAMQFTIIEKDALDSVDWKDLINLSWSQEVPLVRDWAQYIHAFPTNVTEVSSIDLIITRFNLVIKWCISSVLLCGTSDERAQCITKFVHIATHSHRSLRNFATTAQITIALLSSDLSRLTTTWSKVAQAEKDALRSLETLVSPMRNFAALRAEMESAAAELSDDDISAGKGVIPFLGVYTRDLALNAQKPAFITPAGRVSTDGSHEKLVNFERHRTTASIVKGVLRLLDASSRYAIKADAEILAKCLWLAALADNEIAELSKGLER</sequence>
<evidence type="ECO:0000256" key="3">
    <source>
        <dbReference type="SAM" id="MobiDB-lite"/>
    </source>
</evidence>
<organism evidence="6 7">
    <name type="scientific">Aureobasidium uvarum</name>
    <dbReference type="NCBI Taxonomy" id="2773716"/>
    <lineage>
        <taxon>Eukaryota</taxon>
        <taxon>Fungi</taxon>
        <taxon>Dikarya</taxon>
        <taxon>Ascomycota</taxon>
        <taxon>Pezizomycotina</taxon>
        <taxon>Dothideomycetes</taxon>
        <taxon>Dothideomycetidae</taxon>
        <taxon>Dothideales</taxon>
        <taxon>Saccotheciaceae</taxon>
        <taxon>Aureobasidium</taxon>
    </lineage>
</organism>
<feature type="domain" description="N-terminal Ras-GEF" evidence="5">
    <location>
        <begin position="364"/>
        <end position="489"/>
    </location>
</feature>
<dbReference type="PROSITE" id="PS50212">
    <property type="entry name" value="RASGEF_NTER"/>
    <property type="match status" value="1"/>
</dbReference>
<keyword evidence="7" id="KW-1185">Reference proteome</keyword>
<feature type="domain" description="Ras-GEF" evidence="4">
    <location>
        <begin position="1365"/>
        <end position="1629"/>
    </location>
</feature>